<dbReference type="Gene3D" id="1.25.40.10">
    <property type="entry name" value="Tetratricopeptide repeat domain"/>
    <property type="match status" value="1"/>
</dbReference>
<feature type="repeat" description="TPR" evidence="3">
    <location>
        <begin position="98"/>
        <end position="131"/>
    </location>
</feature>
<dbReference type="AlphaFoldDB" id="A0A7C4ESM5"/>
<dbReference type="InterPro" id="IPR047150">
    <property type="entry name" value="SGT"/>
</dbReference>
<dbReference type="SMART" id="SM00028">
    <property type="entry name" value="TPR"/>
    <property type="match status" value="3"/>
</dbReference>
<evidence type="ECO:0000256" key="3">
    <source>
        <dbReference type="PROSITE-ProRule" id="PRU00339"/>
    </source>
</evidence>
<gene>
    <name evidence="5" type="ORF">ENV54_06570</name>
</gene>
<dbReference type="PROSITE" id="PS50293">
    <property type="entry name" value="TPR_REGION"/>
    <property type="match status" value="1"/>
</dbReference>
<dbReference type="PROSITE" id="PS50005">
    <property type="entry name" value="TPR"/>
    <property type="match status" value="2"/>
</dbReference>
<evidence type="ECO:0000256" key="2">
    <source>
        <dbReference type="ARBA" id="ARBA00022803"/>
    </source>
</evidence>
<organism evidence="5">
    <name type="scientific">Desulfomonile tiedjei</name>
    <dbReference type="NCBI Taxonomy" id="2358"/>
    <lineage>
        <taxon>Bacteria</taxon>
        <taxon>Pseudomonadati</taxon>
        <taxon>Thermodesulfobacteriota</taxon>
        <taxon>Desulfomonilia</taxon>
        <taxon>Desulfomonilales</taxon>
        <taxon>Desulfomonilaceae</taxon>
        <taxon>Desulfomonile</taxon>
    </lineage>
</organism>
<evidence type="ECO:0000256" key="4">
    <source>
        <dbReference type="SAM" id="SignalP"/>
    </source>
</evidence>
<dbReference type="InterPro" id="IPR019734">
    <property type="entry name" value="TPR_rpt"/>
</dbReference>
<keyword evidence="2 3" id="KW-0802">TPR repeat</keyword>
<comment type="caution">
    <text evidence="5">The sequence shown here is derived from an EMBL/GenBank/DDBJ whole genome shotgun (WGS) entry which is preliminary data.</text>
</comment>
<feature type="signal peptide" evidence="4">
    <location>
        <begin position="1"/>
        <end position="25"/>
    </location>
</feature>
<dbReference type="Pfam" id="PF13414">
    <property type="entry name" value="TPR_11"/>
    <property type="match status" value="1"/>
</dbReference>
<evidence type="ECO:0000256" key="1">
    <source>
        <dbReference type="ARBA" id="ARBA00022737"/>
    </source>
</evidence>
<name>A0A7C4ESM5_9BACT</name>
<dbReference type="GO" id="GO:0060090">
    <property type="term" value="F:molecular adaptor activity"/>
    <property type="evidence" value="ECO:0007669"/>
    <property type="project" value="TreeGrafter"/>
</dbReference>
<dbReference type="GO" id="GO:0006620">
    <property type="term" value="P:post-translational protein targeting to endoplasmic reticulum membrane"/>
    <property type="evidence" value="ECO:0007669"/>
    <property type="project" value="TreeGrafter"/>
</dbReference>
<protein>
    <submittedName>
        <fullName evidence="5">Tetratricopeptide repeat protein</fullName>
    </submittedName>
</protein>
<reference evidence="5" key="1">
    <citation type="journal article" date="2020" name="mSystems">
        <title>Genome- and Community-Level Interaction Insights into Carbon Utilization and Element Cycling Functions of Hydrothermarchaeota in Hydrothermal Sediment.</title>
        <authorList>
            <person name="Zhou Z."/>
            <person name="Liu Y."/>
            <person name="Xu W."/>
            <person name="Pan J."/>
            <person name="Luo Z.H."/>
            <person name="Li M."/>
        </authorList>
    </citation>
    <scope>NUCLEOTIDE SEQUENCE [LARGE SCALE GENOMIC DNA]</scope>
    <source>
        <strain evidence="5">SpSt-769</strain>
    </source>
</reference>
<feature type="chain" id="PRO_5028069384" evidence="4">
    <location>
        <begin position="26"/>
        <end position="151"/>
    </location>
</feature>
<evidence type="ECO:0000313" key="5">
    <source>
        <dbReference type="EMBL" id="HGH60945.1"/>
    </source>
</evidence>
<dbReference type="GO" id="GO:0016020">
    <property type="term" value="C:membrane"/>
    <property type="evidence" value="ECO:0007669"/>
    <property type="project" value="TreeGrafter"/>
</dbReference>
<dbReference type="SUPFAM" id="SSF48452">
    <property type="entry name" value="TPR-like"/>
    <property type="match status" value="1"/>
</dbReference>
<sequence length="151" mass="17619">MPTRRTVILLLMTFFSIAGSMNWNACGEDYLDYYEQGEFALRVEKWDRAIEMFTLSLRDNPNFFVAYHYRAIAYSKKGEYDKSIEDLKKAVQLNPDYPDAYGLMGLVYEIKKDYASAINVYKEALAREKRPAVAKLLQKYIQDAEAKIKKK</sequence>
<accession>A0A7C4ESM5</accession>
<dbReference type="InterPro" id="IPR011990">
    <property type="entry name" value="TPR-like_helical_dom_sf"/>
</dbReference>
<keyword evidence="1" id="KW-0677">Repeat</keyword>
<dbReference type="PANTHER" id="PTHR45831">
    <property type="entry name" value="LD24721P"/>
    <property type="match status" value="1"/>
</dbReference>
<keyword evidence="4" id="KW-0732">Signal</keyword>
<feature type="repeat" description="TPR" evidence="3">
    <location>
        <begin position="64"/>
        <end position="97"/>
    </location>
</feature>
<proteinExistence type="predicted"/>
<dbReference type="EMBL" id="DTGT01000201">
    <property type="protein sequence ID" value="HGH60945.1"/>
    <property type="molecule type" value="Genomic_DNA"/>
</dbReference>
<dbReference type="PANTHER" id="PTHR45831:SF2">
    <property type="entry name" value="LD24721P"/>
    <property type="match status" value="1"/>
</dbReference>
<dbReference type="GO" id="GO:0072380">
    <property type="term" value="C:TRC complex"/>
    <property type="evidence" value="ECO:0007669"/>
    <property type="project" value="TreeGrafter"/>
</dbReference>